<keyword evidence="3" id="KW-0560">Oxidoreductase</keyword>
<evidence type="ECO:0000256" key="5">
    <source>
        <dbReference type="ARBA" id="ARBA00023244"/>
    </source>
</evidence>
<sequence length="217" mass="24026">MNPNPLKPILLNSAALNVLIIGYGKVGKRKAKAYADAGAKITVVDPNTSANQMDDECHYNARQNDCISTAPDGDIRRSFIFYSMPFDVFIQSEAAVFAKQHLVIACTNDTAANQLVQEHCLRSAKLFNRSDDHTAGQFFDMMYQNEAHCTIGVSGNGESPYVAKYLFNQIGALLTKSTVIERIRLLAAKTPYLKARHIPYESIAHLDQISLEKIGDE</sequence>
<evidence type="ECO:0000313" key="7">
    <source>
        <dbReference type="Proteomes" id="UP000746471"/>
    </source>
</evidence>
<evidence type="ECO:0000256" key="1">
    <source>
        <dbReference type="ARBA" id="ARBA00005010"/>
    </source>
</evidence>
<organism evidence="6 7">
    <name type="scientific">Fusibacter paucivorans</name>
    <dbReference type="NCBI Taxonomy" id="76009"/>
    <lineage>
        <taxon>Bacteria</taxon>
        <taxon>Bacillati</taxon>
        <taxon>Bacillota</taxon>
        <taxon>Clostridia</taxon>
        <taxon>Eubacteriales</taxon>
        <taxon>Eubacteriales Family XII. Incertae Sedis</taxon>
        <taxon>Fusibacter</taxon>
    </lineage>
</organism>
<name>A0ABS5PPQ6_9FIRM</name>
<dbReference type="InterPro" id="IPR036291">
    <property type="entry name" value="NAD(P)-bd_dom_sf"/>
</dbReference>
<dbReference type="PANTHER" id="PTHR35330:SF1">
    <property type="entry name" value="SIROHEME BIOSYNTHESIS PROTEIN MET8"/>
    <property type="match status" value="1"/>
</dbReference>
<dbReference type="Pfam" id="PF13241">
    <property type="entry name" value="NAD_binding_7"/>
    <property type="match status" value="1"/>
</dbReference>
<dbReference type="Proteomes" id="UP000746471">
    <property type="component" value="Unassembled WGS sequence"/>
</dbReference>
<protein>
    <recommendedName>
        <fullName evidence="2">precorrin-2 dehydrogenase</fullName>
        <ecNumber evidence="2">1.3.1.76</ecNumber>
    </recommendedName>
</protein>
<evidence type="ECO:0000256" key="2">
    <source>
        <dbReference type="ARBA" id="ARBA00012400"/>
    </source>
</evidence>
<gene>
    <name evidence="6" type="ORF">KHM83_10730</name>
</gene>
<dbReference type="EMBL" id="JAHBCL010000017">
    <property type="protein sequence ID" value="MBS7527154.1"/>
    <property type="molecule type" value="Genomic_DNA"/>
</dbReference>
<reference evidence="6 7" key="1">
    <citation type="submission" date="2021-05" db="EMBL/GenBank/DDBJ databases">
        <title>Fusibacter ferrireducens sp. nov., an anaerobic, sulfur- and Fe-reducing bacterium isolated from the mangrove sediment.</title>
        <authorList>
            <person name="Qiu D."/>
        </authorList>
    </citation>
    <scope>NUCLEOTIDE SEQUENCE [LARGE SCALE GENOMIC DNA]</scope>
    <source>
        <strain evidence="6 7">DSM 12116</strain>
    </source>
</reference>
<keyword evidence="5" id="KW-0627">Porphyrin biosynthesis</keyword>
<comment type="caution">
    <text evidence="6">The sequence shown here is derived from an EMBL/GenBank/DDBJ whole genome shotgun (WGS) entry which is preliminary data.</text>
</comment>
<comment type="pathway">
    <text evidence="1">Porphyrin-containing compound metabolism; siroheme biosynthesis; sirohydrochlorin from precorrin-2: step 1/1.</text>
</comment>
<dbReference type="Gene3D" id="3.40.50.720">
    <property type="entry name" value="NAD(P)-binding Rossmann-like Domain"/>
    <property type="match status" value="1"/>
</dbReference>
<dbReference type="RefSeq" id="WP_213237015.1">
    <property type="nucleotide sequence ID" value="NZ_JAHBCL010000017.1"/>
</dbReference>
<dbReference type="SUPFAM" id="SSF51735">
    <property type="entry name" value="NAD(P)-binding Rossmann-fold domains"/>
    <property type="match status" value="1"/>
</dbReference>
<proteinExistence type="predicted"/>
<evidence type="ECO:0000256" key="4">
    <source>
        <dbReference type="ARBA" id="ARBA00023027"/>
    </source>
</evidence>
<accession>A0ABS5PPQ6</accession>
<evidence type="ECO:0000256" key="3">
    <source>
        <dbReference type="ARBA" id="ARBA00023002"/>
    </source>
</evidence>
<evidence type="ECO:0000313" key="6">
    <source>
        <dbReference type="EMBL" id="MBS7527154.1"/>
    </source>
</evidence>
<keyword evidence="7" id="KW-1185">Reference proteome</keyword>
<dbReference type="InterPro" id="IPR028161">
    <property type="entry name" value="Met8-like"/>
</dbReference>
<keyword evidence="4" id="KW-0520">NAD</keyword>
<dbReference type="EC" id="1.3.1.76" evidence="2"/>
<dbReference type="PANTHER" id="PTHR35330">
    <property type="entry name" value="SIROHEME BIOSYNTHESIS PROTEIN MET8"/>
    <property type="match status" value="1"/>
</dbReference>